<proteinExistence type="predicted"/>
<feature type="domain" description="Glycine-rich" evidence="1">
    <location>
        <begin position="70"/>
        <end position="325"/>
    </location>
</feature>
<dbReference type="Pfam" id="PF21722">
    <property type="entry name" value="Gly_rich_2"/>
    <property type="match status" value="1"/>
</dbReference>
<accession>A0A6J6BVN2</accession>
<dbReference type="Pfam" id="PF13385">
    <property type="entry name" value="Laminin_G_3"/>
    <property type="match status" value="1"/>
</dbReference>
<dbReference type="InterPro" id="IPR013320">
    <property type="entry name" value="ConA-like_dom_sf"/>
</dbReference>
<dbReference type="SUPFAM" id="SSF49899">
    <property type="entry name" value="Concanavalin A-like lectins/glucanases"/>
    <property type="match status" value="1"/>
</dbReference>
<dbReference type="EMBL" id="CAFBME010000009">
    <property type="protein sequence ID" value="CAB4889631.1"/>
    <property type="molecule type" value="Genomic_DNA"/>
</dbReference>
<dbReference type="EMBL" id="CAEZSC010000089">
    <property type="protein sequence ID" value="CAB4542339.1"/>
    <property type="molecule type" value="Genomic_DNA"/>
</dbReference>
<organism evidence="2">
    <name type="scientific">freshwater metagenome</name>
    <dbReference type="NCBI Taxonomy" id="449393"/>
    <lineage>
        <taxon>unclassified sequences</taxon>
        <taxon>metagenomes</taxon>
        <taxon>ecological metagenomes</taxon>
    </lineage>
</organism>
<evidence type="ECO:0000313" key="2">
    <source>
        <dbReference type="EMBL" id="CAB4542339.1"/>
    </source>
</evidence>
<dbReference type="Gene3D" id="2.60.120.200">
    <property type="match status" value="1"/>
</dbReference>
<name>A0A6J6BVN2_9ZZZZ</name>
<gene>
    <name evidence="2" type="ORF">UFOPK1380_01123</name>
    <name evidence="3" type="ORF">UFOPK3555_00230</name>
</gene>
<evidence type="ECO:0000259" key="1">
    <source>
        <dbReference type="Pfam" id="PF21722"/>
    </source>
</evidence>
<sequence>MNVYNPRMKRSVRIALWALFAPLVISIPTISQAAQVSDVAGGACISTVSDSTNVIETRTGNECIVVFKNVGTVAWTVPSNILNNTIRILVIGGGGGGNGRTDGTGWVGGGGGGGDYIESTSAIVTPNQNDSVTVGNGGAWGSSVTNPSNGGASSFVDKFTINAIGGGAGGGVQYNGGSNQTQNAGANGGSGGGGGTYYGNAGSDIGSGTGNNGGAASSGCCSSGGGGGAGGAGGTAPSNNTGGAAGLGLSNSITGSPVFYAGGGAGTGCTASGTSNAASGGTASNTAGAANTGAGGGGGGANNAGCTNSTTGAGAGGSGIVIIRYTLRTSSASTLPITSNLVLDLQGSNYSGSGSWLDSSGNYYDAALLGGVTYSSNDQAFSFDGSSGYMLLNDGPKFQYFNNSPFTLNVMFNPSSITGTRFLFGRFNGSVVGNYFLALTSGTPWAQREIAPWNVYGTTSVVTSNKYLLSYVYDGTNLKLYENGVLDSQTVFSGAVPSGTPVSPLIGASYQSSSPSNFFAGKIYAVNLYSAALTQAQIQQNYAFLLGNGSLGPTLSVPANQVQYRANGAITATLGNPGKVTFYVKGKKIPGCVGLSPSSKYENFTVTCNYKPSLHGNLQVTATYTPTISYFPQNLSTVQNFAVTARTGKR</sequence>
<evidence type="ECO:0000313" key="3">
    <source>
        <dbReference type="EMBL" id="CAB4889631.1"/>
    </source>
</evidence>
<dbReference type="AlphaFoldDB" id="A0A6J6BVN2"/>
<reference evidence="2" key="1">
    <citation type="submission" date="2020-05" db="EMBL/GenBank/DDBJ databases">
        <authorList>
            <person name="Chiriac C."/>
            <person name="Salcher M."/>
            <person name="Ghai R."/>
            <person name="Kavagutti S V."/>
        </authorList>
    </citation>
    <scope>NUCLEOTIDE SEQUENCE</scope>
</reference>
<protein>
    <submittedName>
        <fullName evidence="2">Unannotated protein</fullName>
    </submittedName>
</protein>
<dbReference type="InterPro" id="IPR049304">
    <property type="entry name" value="Gly_rich_dom"/>
</dbReference>